<dbReference type="Gramene" id="PNW70757">
    <property type="protein sequence ID" value="PNW70757"/>
    <property type="gene ID" value="CHLRE_17g733162v5"/>
</dbReference>
<reference evidence="2 3" key="1">
    <citation type="journal article" date="2007" name="Science">
        <title>The Chlamydomonas genome reveals the evolution of key animal and plant functions.</title>
        <authorList>
            <person name="Merchant S.S."/>
            <person name="Prochnik S.E."/>
            <person name="Vallon O."/>
            <person name="Harris E.H."/>
            <person name="Karpowicz S.J."/>
            <person name="Witman G.B."/>
            <person name="Terry A."/>
            <person name="Salamov A."/>
            <person name="Fritz-Laylin L.K."/>
            <person name="Marechal-Drouard L."/>
            <person name="Marshall W.F."/>
            <person name="Qu L.H."/>
            <person name="Nelson D.R."/>
            <person name="Sanderfoot A.A."/>
            <person name="Spalding M.H."/>
            <person name="Kapitonov V.V."/>
            <person name="Ren Q."/>
            <person name="Ferris P."/>
            <person name="Lindquist E."/>
            <person name="Shapiro H."/>
            <person name="Lucas S.M."/>
            <person name="Grimwood J."/>
            <person name="Schmutz J."/>
            <person name="Cardol P."/>
            <person name="Cerutti H."/>
            <person name="Chanfreau G."/>
            <person name="Chen C.L."/>
            <person name="Cognat V."/>
            <person name="Croft M.T."/>
            <person name="Dent R."/>
            <person name="Dutcher S."/>
            <person name="Fernandez E."/>
            <person name="Fukuzawa H."/>
            <person name="Gonzalez-Ballester D."/>
            <person name="Gonzalez-Halphen D."/>
            <person name="Hallmann A."/>
            <person name="Hanikenne M."/>
            <person name="Hippler M."/>
            <person name="Inwood W."/>
            <person name="Jabbari K."/>
            <person name="Kalanon M."/>
            <person name="Kuras R."/>
            <person name="Lefebvre P.A."/>
            <person name="Lemaire S.D."/>
            <person name="Lobanov A.V."/>
            <person name="Lohr M."/>
            <person name="Manuell A."/>
            <person name="Meier I."/>
            <person name="Mets L."/>
            <person name="Mittag M."/>
            <person name="Mittelmeier T."/>
            <person name="Moroney J.V."/>
            <person name="Moseley J."/>
            <person name="Napoli C."/>
            <person name="Nedelcu A.M."/>
            <person name="Niyogi K."/>
            <person name="Novoselov S.V."/>
            <person name="Paulsen I.T."/>
            <person name="Pazour G."/>
            <person name="Purton S."/>
            <person name="Ral J.P."/>
            <person name="Riano-Pachon D.M."/>
            <person name="Riekhof W."/>
            <person name="Rymarquis L."/>
            <person name="Schroda M."/>
            <person name="Stern D."/>
            <person name="Umen J."/>
            <person name="Willows R."/>
            <person name="Wilson N."/>
            <person name="Zimmer S.L."/>
            <person name="Allmer J."/>
            <person name="Balk J."/>
            <person name="Bisova K."/>
            <person name="Chen C.J."/>
            <person name="Elias M."/>
            <person name="Gendler K."/>
            <person name="Hauser C."/>
            <person name="Lamb M.R."/>
            <person name="Ledford H."/>
            <person name="Long J.C."/>
            <person name="Minagawa J."/>
            <person name="Page M.D."/>
            <person name="Pan J."/>
            <person name="Pootakham W."/>
            <person name="Roje S."/>
            <person name="Rose A."/>
            <person name="Stahlberg E."/>
            <person name="Terauchi A.M."/>
            <person name="Yang P."/>
            <person name="Ball S."/>
            <person name="Bowler C."/>
            <person name="Dieckmann C.L."/>
            <person name="Gladyshev V.N."/>
            <person name="Green P."/>
            <person name="Jorgensen R."/>
            <person name="Mayfield S."/>
            <person name="Mueller-Roeber B."/>
            <person name="Rajamani S."/>
            <person name="Sayre R.T."/>
            <person name="Brokstein P."/>
            <person name="Dubchak I."/>
            <person name="Goodstein D."/>
            <person name="Hornick L."/>
            <person name="Huang Y.W."/>
            <person name="Jhaveri J."/>
            <person name="Luo Y."/>
            <person name="Martinez D."/>
            <person name="Ngau W.C."/>
            <person name="Otillar B."/>
            <person name="Poliakov A."/>
            <person name="Porter A."/>
            <person name="Szajkowski L."/>
            <person name="Werner G."/>
            <person name="Zhou K."/>
            <person name="Grigoriev I.V."/>
            <person name="Rokhsar D.S."/>
            <person name="Grossman A.R."/>
        </authorList>
    </citation>
    <scope>NUCLEOTIDE SEQUENCE [LARGE SCALE GENOMIC DNA]</scope>
    <source>
        <strain evidence="3">CC-503</strain>
        <strain evidence="2">CC-503 cw92 mt+</strain>
    </source>
</reference>
<gene>
    <name evidence="2" type="ORF">CHLRE_17g733162v5</name>
</gene>
<feature type="region of interest" description="Disordered" evidence="1">
    <location>
        <begin position="659"/>
        <end position="678"/>
    </location>
</feature>
<accession>A0A2K3CR48</accession>
<sequence>MVQNQTLLPACEEGCVQAAAHGLLDLPDDVLSATLLGTDGVSLLRLSLTSHATAARLLALPHVWRSAARAALLSPPAADPRVITEQQAAVAAVAVASTLSVAGAGTDSVAEGAAEAAAETAAQAEAEAGAAAEAGAHRRALLAHARFSAWCHSHSLRLTRLAAALPPAVGQGGGGSSRGGAGGGAGRGAAPPWAWQAPSAHDGAVPVPGVGRSLLCGGAEGGAGLAGAWQLSMADAFCLRVCSGSDIRVRYDEGEASCGAGSDGRSIAGARRGQLFVQCFGAHASPSGAPAKVCAVLLLQPDATDGDGGGSSSSRGGPRPVAWVYFRSAPPPRAPWWWFHPLGAPIGRVCAEDCGARISGDGSGGLCGKGDVGGGCDGVSGCLGVDREAVVDVWLAGLGPRPSAAREAGRPTSGPNNTRHCNRSVQTRPHTSGSGSGSGNGPAGSRCVVPGGATAAAACVTASAAVTAAAAEGLWRLVAAGRERWRCVSGLAIVSRQQLASGLTAVTSGGPAPAATNPAGSDSRKAASTTALGQLRALQSAGVVVLDLTAAGALAPCGQQQQGRPAKPAEEETAEAASDRLRAEVAALPRSHPRLQVLLLPALLPRAPRAAVRTAPKRSGGSRTTAPRLLQLMVPVLSEVRLAMAAPAWRPACGGPIGAGRSALQSRSSVPPPPPPPLRLHHLQHTLLVIGHETAASVTQEQGKETGGGSGGGRGSGMTDSGKGDASLQAQSAVGSTASLEAVLRQLAASTLDRSTGSVQAAQEAAE</sequence>
<dbReference type="KEGG" id="cre:CHLRE_17g733162v5"/>
<keyword evidence="3" id="KW-1185">Reference proteome</keyword>
<dbReference type="EMBL" id="CM008978">
    <property type="protein sequence ID" value="PNW70757.1"/>
    <property type="molecule type" value="Genomic_DNA"/>
</dbReference>
<feature type="compositionally biased region" description="Low complexity" evidence="1">
    <location>
        <begin position="188"/>
        <end position="200"/>
    </location>
</feature>
<dbReference type="GeneID" id="66057093"/>
<proteinExistence type="predicted"/>
<feature type="compositionally biased region" description="Gly residues" evidence="1">
    <location>
        <begin position="170"/>
        <end position="187"/>
    </location>
</feature>
<dbReference type="RefSeq" id="XP_042914928.1">
    <property type="nucleotide sequence ID" value="XM_043072469.1"/>
</dbReference>
<feature type="region of interest" description="Disordered" evidence="1">
    <location>
        <begin position="169"/>
        <end position="201"/>
    </location>
</feature>
<feature type="compositionally biased region" description="Polar residues" evidence="1">
    <location>
        <begin position="413"/>
        <end position="431"/>
    </location>
</feature>
<dbReference type="Gramene" id="PNW70758">
    <property type="protein sequence ID" value="PNW70758"/>
    <property type="gene ID" value="CHLRE_17g733162v5"/>
</dbReference>
<feature type="region of interest" description="Disordered" evidence="1">
    <location>
        <begin position="557"/>
        <end position="580"/>
    </location>
</feature>
<dbReference type="EMBL" id="CM008978">
    <property type="protein sequence ID" value="PNW70758.1"/>
    <property type="molecule type" value="Genomic_DNA"/>
</dbReference>
<name>A0A2K3CR48_CHLRE</name>
<reference evidence="2" key="2">
    <citation type="submission" date="2017-07" db="EMBL/GenBank/DDBJ databases">
        <title>WGS assembly of Chlamydomonas reinhardtii.</title>
        <authorList>
            <consortium name="Chlamydomonas Annotation Team"/>
            <consortium name="JGI Annotation Team"/>
            <person name="Merchant S.S."/>
            <person name="Prochnik S.E."/>
            <person name="Vallon O."/>
            <person name="Harris E.H."/>
            <person name="Karpowicz S.J."/>
            <person name="Witman G.B."/>
            <person name="Terry A."/>
            <person name="Salamov A."/>
            <person name="Fritz-Laylin L.K."/>
            <person name="Marechal-Drouard L."/>
            <person name="Marshall W.F."/>
            <person name="Qu L.H."/>
            <person name="Nelson D.R."/>
            <person name="Sanderfoot A.A."/>
            <person name="Spalding M.H."/>
            <person name="Kapitonov V.V."/>
            <person name="Ren Q."/>
            <person name="Ferris P."/>
            <person name="Lindquist E."/>
            <person name="Shapiro H."/>
            <person name="Lucas S.M."/>
            <person name="Grimwood J."/>
            <person name="Schmutz J."/>
            <person name="Grigoriev I.V."/>
            <person name="Rokhsar D.S."/>
        </authorList>
    </citation>
    <scope>NUCLEOTIDE SEQUENCE</scope>
    <source>
        <strain evidence="2">CC-503 cw92 mt+</strain>
    </source>
</reference>
<dbReference type="RefSeq" id="XP_042914927.1">
    <property type="nucleotide sequence ID" value="XM_043072468.1"/>
</dbReference>
<dbReference type="OrthoDB" id="10663144at2759"/>
<dbReference type="AlphaFoldDB" id="A0A2K3CR48"/>
<feature type="region of interest" description="Disordered" evidence="1">
    <location>
        <begin position="401"/>
        <end position="443"/>
    </location>
</feature>
<evidence type="ECO:0000313" key="3">
    <source>
        <dbReference type="Proteomes" id="UP000006906"/>
    </source>
</evidence>
<organism evidence="2 3">
    <name type="scientific">Chlamydomonas reinhardtii</name>
    <name type="common">Chlamydomonas smithii</name>
    <dbReference type="NCBI Taxonomy" id="3055"/>
    <lineage>
        <taxon>Eukaryota</taxon>
        <taxon>Viridiplantae</taxon>
        <taxon>Chlorophyta</taxon>
        <taxon>core chlorophytes</taxon>
        <taxon>Chlorophyceae</taxon>
        <taxon>CS clade</taxon>
        <taxon>Chlamydomonadales</taxon>
        <taxon>Chlamydomonadaceae</taxon>
        <taxon>Chlamydomonas</taxon>
    </lineage>
</organism>
<feature type="compositionally biased region" description="Gly residues" evidence="1">
    <location>
        <begin position="705"/>
        <end position="716"/>
    </location>
</feature>
<protein>
    <submittedName>
        <fullName evidence="2">Uncharacterized protein</fullName>
    </submittedName>
</protein>
<feature type="compositionally biased region" description="Low complexity" evidence="1">
    <location>
        <begin position="509"/>
        <end position="520"/>
    </location>
</feature>
<feature type="region of interest" description="Disordered" evidence="1">
    <location>
        <begin position="507"/>
        <end position="526"/>
    </location>
</feature>
<dbReference type="Proteomes" id="UP000006906">
    <property type="component" value="Chromosome 17"/>
</dbReference>
<evidence type="ECO:0000256" key="1">
    <source>
        <dbReference type="SAM" id="MobiDB-lite"/>
    </source>
</evidence>
<evidence type="ECO:0000313" key="2">
    <source>
        <dbReference type="EMBL" id="PNW70757.1"/>
    </source>
</evidence>
<feature type="region of interest" description="Disordered" evidence="1">
    <location>
        <begin position="698"/>
        <end position="735"/>
    </location>
</feature>